<dbReference type="EMBL" id="JAWWNJ010000076">
    <property type="protein sequence ID" value="KAK7006128.1"/>
    <property type="molecule type" value="Genomic_DNA"/>
</dbReference>
<organism evidence="2 3">
    <name type="scientific">Favolaschia claudopus</name>
    <dbReference type="NCBI Taxonomy" id="2862362"/>
    <lineage>
        <taxon>Eukaryota</taxon>
        <taxon>Fungi</taxon>
        <taxon>Dikarya</taxon>
        <taxon>Basidiomycota</taxon>
        <taxon>Agaricomycotina</taxon>
        <taxon>Agaricomycetes</taxon>
        <taxon>Agaricomycetidae</taxon>
        <taxon>Agaricales</taxon>
        <taxon>Marasmiineae</taxon>
        <taxon>Mycenaceae</taxon>
        <taxon>Favolaschia</taxon>
    </lineage>
</organism>
<evidence type="ECO:0008006" key="4">
    <source>
        <dbReference type="Google" id="ProtNLM"/>
    </source>
</evidence>
<sequence>MSPEVERHYSVDCKRETRYPSFVNPLASYLGGADFTRDAVVSTLFCGALSILSGNAYILLVTVPAVLILRDLRQKQPSERLRRLQAAVKIADEELEGASLYCERHWHADVVDITGHMLQIQQSVFAIELELLANRSHNQWSLSMIFQTNTIKALKSLKAIEKALDLLGEYVRKQWGVIRKIDTQWKAVAAVQLRIEELKAEEGQRRVAQETENLPYTRIAPYTSCITTGNAARRSAGSSRVVQPIV</sequence>
<keyword evidence="1" id="KW-1133">Transmembrane helix</keyword>
<accession>A0AAW0AAE1</accession>
<dbReference type="AlphaFoldDB" id="A0AAW0AAE1"/>
<proteinExistence type="predicted"/>
<name>A0AAW0AAE1_9AGAR</name>
<protein>
    <recommendedName>
        <fullName evidence="4">ATP synthase protein MI25</fullName>
    </recommendedName>
</protein>
<dbReference type="Proteomes" id="UP001362999">
    <property type="component" value="Unassembled WGS sequence"/>
</dbReference>
<evidence type="ECO:0000256" key="1">
    <source>
        <dbReference type="SAM" id="Phobius"/>
    </source>
</evidence>
<keyword evidence="3" id="KW-1185">Reference proteome</keyword>
<feature type="transmembrane region" description="Helical" evidence="1">
    <location>
        <begin position="39"/>
        <end position="69"/>
    </location>
</feature>
<gene>
    <name evidence="2" type="ORF">R3P38DRAFT_3214189</name>
</gene>
<keyword evidence="1" id="KW-0812">Transmembrane</keyword>
<evidence type="ECO:0000313" key="3">
    <source>
        <dbReference type="Proteomes" id="UP001362999"/>
    </source>
</evidence>
<keyword evidence="1" id="KW-0472">Membrane</keyword>
<evidence type="ECO:0000313" key="2">
    <source>
        <dbReference type="EMBL" id="KAK7006128.1"/>
    </source>
</evidence>
<comment type="caution">
    <text evidence="2">The sequence shown here is derived from an EMBL/GenBank/DDBJ whole genome shotgun (WGS) entry which is preliminary data.</text>
</comment>
<reference evidence="2 3" key="1">
    <citation type="journal article" date="2024" name="J Genomics">
        <title>Draft genome sequencing and assembly of Favolaschia claudopus CIRM-BRFM 2984 isolated from oak limbs.</title>
        <authorList>
            <person name="Navarro D."/>
            <person name="Drula E."/>
            <person name="Chaduli D."/>
            <person name="Cazenave R."/>
            <person name="Ahrendt S."/>
            <person name="Wang J."/>
            <person name="Lipzen A."/>
            <person name="Daum C."/>
            <person name="Barry K."/>
            <person name="Grigoriev I.V."/>
            <person name="Favel A."/>
            <person name="Rosso M.N."/>
            <person name="Martin F."/>
        </authorList>
    </citation>
    <scope>NUCLEOTIDE SEQUENCE [LARGE SCALE GENOMIC DNA]</scope>
    <source>
        <strain evidence="2 3">CIRM-BRFM 2984</strain>
    </source>
</reference>